<feature type="domain" description="Beta-porphyranase A C-terminal" evidence="3">
    <location>
        <begin position="536"/>
        <end position="630"/>
    </location>
</feature>
<evidence type="ECO:0000256" key="2">
    <source>
        <dbReference type="SAM" id="SignalP"/>
    </source>
</evidence>
<evidence type="ECO:0000313" key="7">
    <source>
        <dbReference type="Proteomes" id="UP000321080"/>
    </source>
</evidence>
<name>A0A5C7GI19_9FLAO</name>
<sequence length="879" mass="99353">MKRALLHFLSIVFLISFPAISQTNVDVNFNVKHTVGEVDTFQREKFITIHANQTENEWEGDNFTADLRDHFLNGYDVYLGRDTGGITWNLNFMPEDPTRPGFADPAQIASKGLNSRNNYASKTHLHAYEARKLNHVIAAQLHPFWTGESQRATSNTGWKLASPTATGEYMGRYFNEFHGGNGQPEPDWVEVINEPAYEALGGKSNYTNSLQEIADFHVEVADAIRAQNPNLKIGGYTAAFPDFETGDFQRWLNRDKLFVDVAGEKMDFWSWHLYDFPVFGGKMDLRSGSNLEATFDMHDHYSMLKLGKTKQYVISEYGAQTHDLRNDAWSAYRDWLFIKAQNSMMMSFMERPDAIAIAIPFTIVKAEWGFNNTHNVPYGARLMRKSNEPASYTGQWVYTDRVKFYELWQNVKGTRVDTKSDNLDIQVDSYVDGDKAFIILNNLLFTDEEINLSMFELGEKTISSIQKKHLYLSGDAPVFIDESIPVNTSSVTLSAESTMILEIAFDESITIDETNEEVKYYATEYLKPISANQPITFQVNDVVKNTYGETILRVGIGRDHGKDLKPIIKVNSSEINVPDNWRGYNQADKGRFFGTLEIPIPFGLLNNDNTITVEFPDSGGHVSSIILQVFNFSSNIREINPSQMPSSNYRIKGTSATCIGENNGAINIVTSFNQNYKATVSGPDGYNEIFDFTNTLDTQGLNPGTYNIVITVPAYPEYDIEFVVEIGEPEPLDVTSKISDSKNALTLNLGGSENYYIDLNGREIQTSSKTITLDLIDGANKLKVRTDKDCQGIYEEIFFIDKSFFLFPNPVKEELTVVVSDELMNSKAQIYNVLGTLVKELSIYKSQNRISVNNLKQGIYIITFEKDKNNVGFSKFVVY</sequence>
<accession>A0A5C7GI19</accession>
<evidence type="ECO:0000259" key="5">
    <source>
        <dbReference type="Pfam" id="PF18962"/>
    </source>
</evidence>
<dbReference type="Proteomes" id="UP000321080">
    <property type="component" value="Unassembled WGS sequence"/>
</dbReference>
<evidence type="ECO:0000256" key="1">
    <source>
        <dbReference type="ARBA" id="ARBA00022729"/>
    </source>
</evidence>
<dbReference type="InterPro" id="IPR041224">
    <property type="entry name" value="BPA_C"/>
</dbReference>
<dbReference type="AlphaFoldDB" id="A0A5C7GI19"/>
<organism evidence="6 7">
    <name type="scientific">Seonamhaeicola maritimus</name>
    <dbReference type="NCBI Taxonomy" id="2591822"/>
    <lineage>
        <taxon>Bacteria</taxon>
        <taxon>Pseudomonadati</taxon>
        <taxon>Bacteroidota</taxon>
        <taxon>Flavobacteriia</taxon>
        <taxon>Flavobacteriales</taxon>
        <taxon>Flavobacteriaceae</taxon>
    </lineage>
</organism>
<dbReference type="CDD" id="cd21510">
    <property type="entry name" value="agarase_cat"/>
    <property type="match status" value="1"/>
</dbReference>
<dbReference type="InterPro" id="IPR026444">
    <property type="entry name" value="Secre_tail"/>
</dbReference>
<dbReference type="EMBL" id="VRKQ01000010">
    <property type="protein sequence ID" value="TXG37244.1"/>
    <property type="molecule type" value="Genomic_DNA"/>
</dbReference>
<reference evidence="6 7" key="1">
    <citation type="submission" date="2019-08" db="EMBL/GenBank/DDBJ databases">
        <title>Seonamhaeicola sediminis sp. nov., isolated from marine sediment.</title>
        <authorList>
            <person name="Cao W.R."/>
        </authorList>
    </citation>
    <scope>NUCLEOTIDE SEQUENCE [LARGE SCALE GENOMIC DNA]</scope>
    <source>
        <strain evidence="6 7">1505</strain>
    </source>
</reference>
<dbReference type="RefSeq" id="WP_147768589.1">
    <property type="nucleotide sequence ID" value="NZ_VRKQ01000010.1"/>
</dbReference>
<dbReference type="SUPFAM" id="SSF51445">
    <property type="entry name" value="(Trans)glycosidases"/>
    <property type="match status" value="1"/>
</dbReference>
<dbReference type="NCBIfam" id="TIGR04183">
    <property type="entry name" value="Por_Secre_tail"/>
    <property type="match status" value="1"/>
</dbReference>
<feature type="domain" description="Secretion system C-terminal sorting" evidence="5">
    <location>
        <begin position="806"/>
        <end position="878"/>
    </location>
</feature>
<feature type="domain" description="Porphyranase beta-sandwich" evidence="4">
    <location>
        <begin position="424"/>
        <end position="527"/>
    </location>
</feature>
<evidence type="ECO:0000313" key="6">
    <source>
        <dbReference type="EMBL" id="TXG37244.1"/>
    </source>
</evidence>
<keyword evidence="1 2" id="KW-0732">Signal</keyword>
<dbReference type="Pfam" id="PF18040">
    <property type="entry name" value="BPA_C"/>
    <property type="match status" value="1"/>
</dbReference>
<comment type="caution">
    <text evidence="6">The sequence shown here is derived from an EMBL/GenBank/DDBJ whole genome shotgun (WGS) entry which is preliminary data.</text>
</comment>
<evidence type="ECO:0000259" key="4">
    <source>
        <dbReference type="Pfam" id="PF18206"/>
    </source>
</evidence>
<feature type="chain" id="PRO_5023133553" evidence="2">
    <location>
        <begin position="22"/>
        <end position="879"/>
    </location>
</feature>
<feature type="signal peptide" evidence="2">
    <location>
        <begin position="1"/>
        <end position="21"/>
    </location>
</feature>
<protein>
    <submittedName>
        <fullName evidence="6">T9SS type A sorting domain-containing protein</fullName>
    </submittedName>
</protein>
<dbReference type="InterPro" id="IPR017853">
    <property type="entry name" value="GH"/>
</dbReference>
<proteinExistence type="predicted"/>
<keyword evidence="7" id="KW-1185">Reference proteome</keyword>
<gene>
    <name evidence="6" type="ORF">FUA22_11830</name>
</gene>
<dbReference type="Pfam" id="PF18962">
    <property type="entry name" value="Por_Secre_tail"/>
    <property type="match status" value="1"/>
</dbReference>
<dbReference type="Pfam" id="PF18206">
    <property type="entry name" value="Porphyrn_cat_1"/>
    <property type="match status" value="1"/>
</dbReference>
<dbReference type="OrthoDB" id="974840at2"/>
<dbReference type="Gene3D" id="3.20.20.80">
    <property type="entry name" value="Glycosidases"/>
    <property type="match status" value="1"/>
</dbReference>
<dbReference type="InterPro" id="IPR040527">
    <property type="entry name" value="Beta-sand_Porphyrn"/>
</dbReference>
<evidence type="ECO:0000259" key="3">
    <source>
        <dbReference type="Pfam" id="PF18040"/>
    </source>
</evidence>
<dbReference type="Gene3D" id="2.60.120.1200">
    <property type="match status" value="1"/>
</dbReference>